<dbReference type="Proteomes" id="UP001177003">
    <property type="component" value="Chromosome 3"/>
</dbReference>
<dbReference type="EMBL" id="OX465079">
    <property type="protein sequence ID" value="CAI9274486.1"/>
    <property type="molecule type" value="Genomic_DNA"/>
</dbReference>
<sequence>MDALTLKTEMVKVLMVELENVEKQVSDLLSEKAIMKSCIEDVNVLLSDINETRDSVIIITVKKHLLEKLRPVFAMVNRLEGVLESCFIPKTDGEEVKQYK</sequence>
<organism evidence="1 2">
    <name type="scientific">Lactuca saligna</name>
    <name type="common">Willowleaf lettuce</name>
    <dbReference type="NCBI Taxonomy" id="75948"/>
    <lineage>
        <taxon>Eukaryota</taxon>
        <taxon>Viridiplantae</taxon>
        <taxon>Streptophyta</taxon>
        <taxon>Embryophyta</taxon>
        <taxon>Tracheophyta</taxon>
        <taxon>Spermatophyta</taxon>
        <taxon>Magnoliopsida</taxon>
        <taxon>eudicotyledons</taxon>
        <taxon>Gunneridae</taxon>
        <taxon>Pentapetalae</taxon>
        <taxon>asterids</taxon>
        <taxon>campanulids</taxon>
        <taxon>Asterales</taxon>
        <taxon>Asteraceae</taxon>
        <taxon>Cichorioideae</taxon>
        <taxon>Cichorieae</taxon>
        <taxon>Lactucinae</taxon>
        <taxon>Lactuca</taxon>
    </lineage>
</organism>
<dbReference type="AlphaFoldDB" id="A0AA35YID4"/>
<accession>A0AA35YID4</accession>
<name>A0AA35YID4_LACSI</name>
<keyword evidence="2" id="KW-1185">Reference proteome</keyword>
<evidence type="ECO:0000313" key="2">
    <source>
        <dbReference type="Proteomes" id="UP001177003"/>
    </source>
</evidence>
<proteinExistence type="predicted"/>
<reference evidence="1" key="1">
    <citation type="submission" date="2023-04" db="EMBL/GenBank/DDBJ databases">
        <authorList>
            <person name="Vijverberg K."/>
            <person name="Xiong W."/>
            <person name="Schranz E."/>
        </authorList>
    </citation>
    <scope>NUCLEOTIDE SEQUENCE</scope>
</reference>
<evidence type="ECO:0000313" key="1">
    <source>
        <dbReference type="EMBL" id="CAI9274486.1"/>
    </source>
</evidence>
<gene>
    <name evidence="1" type="ORF">LSALG_LOCUS14567</name>
</gene>
<protein>
    <submittedName>
        <fullName evidence="1">Uncharacterized protein</fullName>
    </submittedName>
</protein>